<accession>A0A830BUH7</accession>
<reference evidence="1" key="1">
    <citation type="submission" date="2020-07" db="EMBL/GenBank/DDBJ databases">
        <title>Ethylene signaling mediates host invasion by parasitic plants.</title>
        <authorList>
            <person name="Yoshida S."/>
        </authorList>
    </citation>
    <scope>NUCLEOTIDE SEQUENCE</scope>
    <source>
        <strain evidence="1">Okayama</strain>
    </source>
</reference>
<keyword evidence="2" id="KW-1185">Reference proteome</keyword>
<name>A0A830BUH7_9LAMI</name>
<dbReference type="Proteomes" id="UP000653305">
    <property type="component" value="Unassembled WGS sequence"/>
</dbReference>
<evidence type="ECO:0000313" key="2">
    <source>
        <dbReference type="Proteomes" id="UP000653305"/>
    </source>
</evidence>
<dbReference type="AlphaFoldDB" id="A0A830BUH7"/>
<dbReference type="EMBL" id="BMAC01000235">
    <property type="protein sequence ID" value="GFP91110.1"/>
    <property type="molecule type" value="Genomic_DNA"/>
</dbReference>
<protein>
    <submittedName>
        <fullName evidence="1">Uncharacterized protein</fullName>
    </submittedName>
</protein>
<organism evidence="1 2">
    <name type="scientific">Phtheirospermum japonicum</name>
    <dbReference type="NCBI Taxonomy" id="374723"/>
    <lineage>
        <taxon>Eukaryota</taxon>
        <taxon>Viridiplantae</taxon>
        <taxon>Streptophyta</taxon>
        <taxon>Embryophyta</taxon>
        <taxon>Tracheophyta</taxon>
        <taxon>Spermatophyta</taxon>
        <taxon>Magnoliopsida</taxon>
        <taxon>eudicotyledons</taxon>
        <taxon>Gunneridae</taxon>
        <taxon>Pentapetalae</taxon>
        <taxon>asterids</taxon>
        <taxon>lamiids</taxon>
        <taxon>Lamiales</taxon>
        <taxon>Orobanchaceae</taxon>
        <taxon>Orobanchaceae incertae sedis</taxon>
        <taxon>Phtheirospermum</taxon>
    </lineage>
</organism>
<sequence length="244" mass="27681">MKGFLKLVEDGHPISGDDAKSLLRGVWLNPCFVRSLGVAIVEDRDLIGSVVCYSNQDSVAHRMANMEADPYFKSSVMGLNEPTSTSTFLRLFLSILIGHWGDESLLTELDNRMGKYVFGRRLDIIAKTRASVIERAGKEDVIEGFSFYIEDASHAKDLEPLRQLMISKYGQCEDIDIEAILEESIKHMKRNQIKRTLLISSRLSFELNLTRIGDRQAYSRLETIKTRCIAKLHGRAANMQFLFC</sequence>
<gene>
    <name evidence="1" type="ORF">PHJA_001255000</name>
</gene>
<proteinExistence type="predicted"/>
<evidence type="ECO:0000313" key="1">
    <source>
        <dbReference type="EMBL" id="GFP91110.1"/>
    </source>
</evidence>
<comment type="caution">
    <text evidence="1">The sequence shown here is derived from an EMBL/GenBank/DDBJ whole genome shotgun (WGS) entry which is preliminary data.</text>
</comment>